<dbReference type="InterPro" id="IPR007419">
    <property type="entry name" value="BFD-like_2Fe2S-bd_dom"/>
</dbReference>
<evidence type="ECO:0000256" key="1">
    <source>
        <dbReference type="ARBA" id="ARBA00023002"/>
    </source>
</evidence>
<dbReference type="AlphaFoldDB" id="A0A5J5IYP3"/>
<feature type="domain" description="FAD/NAD(P)-binding" evidence="4">
    <location>
        <begin position="113"/>
        <end position="434"/>
    </location>
</feature>
<accession>A0A5J5IYP3</accession>
<evidence type="ECO:0000259" key="4">
    <source>
        <dbReference type="Pfam" id="PF07992"/>
    </source>
</evidence>
<feature type="domain" description="BFD-like [2Fe-2S]-binding" evidence="3">
    <location>
        <begin position="489"/>
        <end position="535"/>
    </location>
</feature>
<gene>
    <name evidence="5" type="ORF">F6B43_15625</name>
</gene>
<comment type="caution">
    <text evidence="5">The sequence shown here is derived from an EMBL/GenBank/DDBJ whole genome shotgun (WGS) entry which is preliminary data.</text>
</comment>
<name>A0A5J5IYP3_9MICO</name>
<dbReference type="InterPro" id="IPR051691">
    <property type="entry name" value="Metab_Enz_Cyan_OpOx_G3PDH"/>
</dbReference>
<dbReference type="Gene3D" id="3.10.20.440">
    <property type="entry name" value="2Fe-2S iron-sulphur cluster binding domain, sarcosine oxidase, alpha subunit, N-terminal domain"/>
    <property type="match status" value="1"/>
</dbReference>
<dbReference type="GO" id="GO:0051536">
    <property type="term" value="F:iron-sulfur cluster binding"/>
    <property type="evidence" value="ECO:0007669"/>
    <property type="project" value="InterPro"/>
</dbReference>
<dbReference type="SUPFAM" id="SSF54292">
    <property type="entry name" value="2Fe-2S ferredoxin-like"/>
    <property type="match status" value="1"/>
</dbReference>
<keyword evidence="1" id="KW-0560">Oxidoreductase</keyword>
<feature type="region of interest" description="Disordered" evidence="2">
    <location>
        <begin position="549"/>
        <end position="570"/>
    </location>
</feature>
<dbReference type="Gene3D" id="1.10.10.1100">
    <property type="entry name" value="BFD-like [2Fe-2S]-binding domain"/>
    <property type="match status" value="1"/>
</dbReference>
<dbReference type="CDD" id="cd19946">
    <property type="entry name" value="GlpA-like_Fer2_BFD-like"/>
    <property type="match status" value="1"/>
</dbReference>
<dbReference type="EMBL" id="VYSA01000003">
    <property type="protein sequence ID" value="KAA9106555.1"/>
    <property type="molecule type" value="Genomic_DNA"/>
</dbReference>
<dbReference type="PIRSF" id="PIRSF037495">
    <property type="entry name" value="Opine_OX_OoxA/HcnB"/>
    <property type="match status" value="1"/>
</dbReference>
<dbReference type="RefSeq" id="WP_150449904.1">
    <property type="nucleotide sequence ID" value="NZ_VYSA01000003.1"/>
</dbReference>
<dbReference type="GO" id="GO:0016491">
    <property type="term" value="F:oxidoreductase activity"/>
    <property type="evidence" value="ECO:0007669"/>
    <property type="project" value="UniProtKB-KW"/>
</dbReference>
<dbReference type="InterPro" id="IPR042204">
    <property type="entry name" value="2Fe-2S-bd_N"/>
</dbReference>
<dbReference type="InterPro" id="IPR023753">
    <property type="entry name" value="FAD/NAD-binding_dom"/>
</dbReference>
<dbReference type="PANTHER" id="PTHR42949:SF3">
    <property type="entry name" value="ANAEROBIC GLYCEROL-3-PHOSPHATE DEHYDROGENASE SUBUNIT B"/>
    <property type="match status" value="1"/>
</dbReference>
<evidence type="ECO:0000313" key="5">
    <source>
        <dbReference type="EMBL" id="KAA9106555.1"/>
    </source>
</evidence>
<dbReference type="Proteomes" id="UP000325827">
    <property type="component" value="Unassembled WGS sequence"/>
</dbReference>
<sequence length="570" mass="59338">MRVTSPGIGSPDESGSLSYEGRDVPVAASDTVASAMVAAGELGNRRTDAGDLRGVWCGMGVCHECAVTVDHQEGVLACVTPARAGQIIQTQSARRRVPTSAPAPRPESELTPDVLVIGAGPAGLAAARDLAAAGLDVLVVDERKKLGGQYYKQPDPALPIDEDRLDRQYTAGRGLIDAARRAGARMLLGASVWAAFEADRLLARSDTERWIIRPRRVVLATGAYERGVPIPGWTLPGVMTTGAGQTLLRSYQVAPGARVLVAGNGPLNIQLAAELAKAGVDVVGLVEAASFLSPARIGAGMRMAWNAPGLTRDGVGYLSALAAHRVPVLTGSVVASLEGDPQRGVERATIARLDGHRLPTGRRRSFDVDAVCLGYGFLPSNDLARSLGCRHEYDPERGALHTLTDGTGRTSVSTVWAIGDSGGVRGAKFAQVQGALAAAAIIADLADRPAVIDATTTRAARRHLSFQAGVNALFAAPLLTDQLAEPSTVVCRCEGVTHADLVDSMTEGVTSPGAVKRVTRAGMGKCQGRYCGPVLVEMEARLHGVPVSERSGFAPQAPVKPVPLGDVAAP</sequence>
<dbReference type="Gene3D" id="3.50.50.60">
    <property type="entry name" value="FAD/NAD(P)-binding domain"/>
    <property type="match status" value="2"/>
</dbReference>
<protein>
    <submittedName>
        <fullName evidence="5">FAD-dependent oxidoreductase</fullName>
    </submittedName>
</protein>
<dbReference type="InterPro" id="IPR017224">
    <property type="entry name" value="Opine_Oxase_asu/HCN_bsu"/>
</dbReference>
<dbReference type="SUPFAM" id="SSF51905">
    <property type="entry name" value="FAD/NAD(P)-binding domain"/>
    <property type="match status" value="1"/>
</dbReference>
<dbReference type="PRINTS" id="PR00411">
    <property type="entry name" value="PNDRDTASEI"/>
</dbReference>
<evidence type="ECO:0000256" key="2">
    <source>
        <dbReference type="SAM" id="MobiDB-lite"/>
    </source>
</evidence>
<keyword evidence="6" id="KW-1185">Reference proteome</keyword>
<dbReference type="PANTHER" id="PTHR42949">
    <property type="entry name" value="ANAEROBIC GLYCEROL-3-PHOSPHATE DEHYDROGENASE SUBUNIT B"/>
    <property type="match status" value="1"/>
</dbReference>
<reference evidence="6" key="1">
    <citation type="submission" date="2019-09" db="EMBL/GenBank/DDBJ databases">
        <title>Mumia zhuanghuii sp. nov. isolated from the intestinal contents of plateau pika (Ochotona curzoniae) in the Qinghai-Tibet plateau of China.</title>
        <authorList>
            <person name="Tian Z."/>
        </authorList>
    </citation>
    <scope>NUCLEOTIDE SEQUENCE [LARGE SCALE GENOMIC DNA]</scope>
    <source>
        <strain evidence="6">JCM 30598</strain>
    </source>
</reference>
<dbReference type="InterPro" id="IPR036010">
    <property type="entry name" value="2Fe-2S_ferredoxin-like_sf"/>
</dbReference>
<dbReference type="Pfam" id="PF13510">
    <property type="entry name" value="Fer2_4"/>
    <property type="match status" value="1"/>
</dbReference>
<evidence type="ECO:0000313" key="6">
    <source>
        <dbReference type="Proteomes" id="UP000325827"/>
    </source>
</evidence>
<dbReference type="InterPro" id="IPR041854">
    <property type="entry name" value="BFD-like_2Fe2S-bd_dom_sf"/>
</dbReference>
<dbReference type="OrthoDB" id="9801699at2"/>
<evidence type="ECO:0000259" key="3">
    <source>
        <dbReference type="Pfam" id="PF04324"/>
    </source>
</evidence>
<dbReference type="InterPro" id="IPR036188">
    <property type="entry name" value="FAD/NAD-bd_sf"/>
</dbReference>
<organism evidence="5 6">
    <name type="scientific">Microbacterium rhizomatis</name>
    <dbReference type="NCBI Taxonomy" id="1631477"/>
    <lineage>
        <taxon>Bacteria</taxon>
        <taxon>Bacillati</taxon>
        <taxon>Actinomycetota</taxon>
        <taxon>Actinomycetes</taxon>
        <taxon>Micrococcales</taxon>
        <taxon>Microbacteriaceae</taxon>
        <taxon>Microbacterium</taxon>
    </lineage>
</organism>
<feature type="region of interest" description="Disordered" evidence="2">
    <location>
        <begin position="1"/>
        <end position="20"/>
    </location>
</feature>
<dbReference type="Pfam" id="PF07992">
    <property type="entry name" value="Pyr_redox_2"/>
    <property type="match status" value="1"/>
</dbReference>
<dbReference type="PRINTS" id="PR00368">
    <property type="entry name" value="FADPNR"/>
</dbReference>
<dbReference type="Pfam" id="PF04324">
    <property type="entry name" value="Fer2_BFD"/>
    <property type="match status" value="1"/>
</dbReference>
<proteinExistence type="predicted"/>